<evidence type="ECO:0008006" key="4">
    <source>
        <dbReference type="Google" id="ProtNLM"/>
    </source>
</evidence>
<feature type="transmembrane region" description="Helical" evidence="1">
    <location>
        <begin position="668"/>
        <end position="687"/>
    </location>
</feature>
<dbReference type="Proteomes" id="UP000198748">
    <property type="component" value="Unassembled WGS sequence"/>
</dbReference>
<dbReference type="EMBL" id="FNAN01000022">
    <property type="protein sequence ID" value="SDG74893.1"/>
    <property type="molecule type" value="Genomic_DNA"/>
</dbReference>
<evidence type="ECO:0000256" key="1">
    <source>
        <dbReference type="SAM" id="Phobius"/>
    </source>
</evidence>
<feature type="transmembrane region" description="Helical" evidence="1">
    <location>
        <begin position="223"/>
        <end position="241"/>
    </location>
</feature>
<keyword evidence="1" id="KW-0812">Transmembrane</keyword>
<accession>A0A1G7WSJ3</accession>
<gene>
    <name evidence="2" type="ORF">SAMN04487996_122153</name>
</gene>
<feature type="transmembrane region" description="Helical" evidence="1">
    <location>
        <begin position="530"/>
        <end position="556"/>
    </location>
</feature>
<feature type="transmembrane region" description="Helical" evidence="1">
    <location>
        <begin position="1227"/>
        <end position="1246"/>
    </location>
</feature>
<keyword evidence="3" id="KW-1185">Reference proteome</keyword>
<feature type="transmembrane region" description="Helical" evidence="1">
    <location>
        <begin position="605"/>
        <end position="624"/>
    </location>
</feature>
<organism evidence="2 3">
    <name type="scientific">Dyadobacter soli</name>
    <dbReference type="NCBI Taxonomy" id="659014"/>
    <lineage>
        <taxon>Bacteria</taxon>
        <taxon>Pseudomonadati</taxon>
        <taxon>Bacteroidota</taxon>
        <taxon>Cytophagia</taxon>
        <taxon>Cytophagales</taxon>
        <taxon>Spirosomataceae</taxon>
        <taxon>Dyadobacter</taxon>
    </lineage>
</organism>
<keyword evidence="1" id="KW-0472">Membrane</keyword>
<name>A0A1G7WSJ3_9BACT</name>
<sequence length="1283" mass="146023">MVTIIFILVTGALYSFVYIPSNQRNVEAMRFRAIQNIDRNINKKIDNSVNLMSQLLAAHALNKNSDSVNIYIDSLPKNNFKLSPIEPDSAKRDSVRYIISNGETVEIGFQNFGLCINMSYKLPAFIEPLLSKEAFDDYLIIADGGKIIYQTFSSGIIELCEDSLQKACTPFQEKSVRNIRLGSTDYKMFLQKVKLGPSHSVIVAGLLQKQKYQHLKTGLPENVVVSMLVAVLAVILTLPWIKLYHIGNQDRLTVFDGLFAFVSALLLIAFLTFAFLNYNAPMRPEDGSQKISSRNLANGLKTAFESDIVKALNGLSKIDSLVANAGLVTPAFDSIPRILAALDAAEVFWLDRSGKELYNRNKRKNTPLGNYADRSYYKQLAENRPYCLKNPKLPCFGLEQVVSWTTGSFVTVVSTSVPSKNSASYAAIAFNPKSVTNPLLPAGFTFAIIDRAGNVLYHSNPFKNLNENLIEEFADATLLREALSGSEDVSMRAKYSGNPSDVYISPFRDLPYFMVIFDDTGFASVRDTKVFVFTFTLLLLFFIFLVVHFLVIYLLYQRPSFLKKHYFDITWLGPSMRFRPRYLIVFGFNCFIILLLLLFYRIAPFMQSVFILLLAATASSIFLNSQYKKSYFKTENDKLLQKKKAVQTLWGIAALITVAAIANTSFYYFLYFGLITGAFFVVYTKLISQFRQRRLLILIARRTHLSHCFTAMVSTRLVIMSALPVAFFFISAYNYESSLIGAYRHRQFHDEFVKRRITTPFMKGVNLFYDGVWITDSDYSGMHKSQIEVPAKWLLEKFSGFIHYDHAIQYAGAQKGLGYTLYEGGITSTTFPEEGAAPVRLATASVNYRLPGILRNNAFDWKGFSYWCIFVGAVILFVFLLHRVIRKLFALNLPKQTGWDSIDQQLLWDNKLNASLFMIGPWGSCILERIEQDINNGRIRGLNNQMLILKGNFLSPASAYIADMLMIPDNEADAKTDKDWLGIRANAANDRHKLIIVNHFEYDLHNVNTNRIKLNFLESINQRTDCKIIIISTVHPVTFLESLNQLESKKPAGERLPEHDLERWHVLLSHFRIIVKGLIDTNKLSRISIPAWEKSLTSEMRFSKFLNDMLNPTRATLKKLPGKQPENLNGDSLAFKMEITAHYYYMSLWQSLTKEEKFILYDLAEDGLVNPYDDYNLTLLIRKGLIRQDDGRLSIFNTGFRHFILTAIGTSEVLKIRSQIRDNGTWNSLRIPLTILIVAIFTFLFASQQEAYETLLKYLSVLTISVPAALKFFAMFEKTPKSN</sequence>
<protein>
    <recommendedName>
        <fullName evidence="4">Cache domain-containing protein</fullName>
    </recommendedName>
</protein>
<keyword evidence="1" id="KW-1133">Transmembrane helix</keyword>
<feature type="transmembrane region" description="Helical" evidence="1">
    <location>
        <begin position="708"/>
        <end position="730"/>
    </location>
</feature>
<evidence type="ECO:0000313" key="2">
    <source>
        <dbReference type="EMBL" id="SDG74893.1"/>
    </source>
</evidence>
<proteinExistence type="predicted"/>
<feature type="transmembrane region" description="Helical" evidence="1">
    <location>
        <begin position="253"/>
        <end position="276"/>
    </location>
</feature>
<feature type="transmembrane region" description="Helical" evidence="1">
    <location>
        <begin position="1258"/>
        <end position="1276"/>
    </location>
</feature>
<evidence type="ECO:0000313" key="3">
    <source>
        <dbReference type="Proteomes" id="UP000198748"/>
    </source>
</evidence>
<feature type="transmembrane region" description="Helical" evidence="1">
    <location>
        <begin position="864"/>
        <end position="885"/>
    </location>
</feature>
<feature type="transmembrane region" description="Helical" evidence="1">
    <location>
        <begin position="582"/>
        <end position="599"/>
    </location>
</feature>
<reference evidence="3" key="1">
    <citation type="submission" date="2016-10" db="EMBL/GenBank/DDBJ databases">
        <authorList>
            <person name="Varghese N."/>
            <person name="Submissions S."/>
        </authorList>
    </citation>
    <scope>NUCLEOTIDE SEQUENCE [LARGE SCALE GENOMIC DNA]</scope>
    <source>
        <strain evidence="3">DSM 25329</strain>
    </source>
</reference>
<feature type="transmembrane region" description="Helical" evidence="1">
    <location>
        <begin position="645"/>
        <end position="662"/>
    </location>
</feature>